<dbReference type="AlphaFoldDB" id="A0A517TBE4"/>
<evidence type="ECO:0000256" key="1">
    <source>
        <dbReference type="SAM" id="MobiDB-lite"/>
    </source>
</evidence>
<dbReference type="Proteomes" id="UP000319976">
    <property type="component" value="Chromosome"/>
</dbReference>
<dbReference type="RefSeq" id="WP_145264030.1">
    <property type="nucleotide sequence ID" value="NZ_CP036316.1"/>
</dbReference>
<reference evidence="3 4" key="1">
    <citation type="submission" date="2019-02" db="EMBL/GenBank/DDBJ databases">
        <title>Deep-cultivation of Planctomycetes and their phenomic and genomic characterization uncovers novel biology.</title>
        <authorList>
            <person name="Wiegand S."/>
            <person name="Jogler M."/>
            <person name="Boedeker C."/>
            <person name="Pinto D."/>
            <person name="Vollmers J."/>
            <person name="Rivas-Marin E."/>
            <person name="Kohn T."/>
            <person name="Peeters S.H."/>
            <person name="Heuer A."/>
            <person name="Rast P."/>
            <person name="Oberbeckmann S."/>
            <person name="Bunk B."/>
            <person name="Jeske O."/>
            <person name="Meyerdierks A."/>
            <person name="Storesund J.E."/>
            <person name="Kallscheuer N."/>
            <person name="Luecker S."/>
            <person name="Lage O.M."/>
            <person name="Pohl T."/>
            <person name="Merkel B.J."/>
            <person name="Hornburger P."/>
            <person name="Mueller R.-W."/>
            <person name="Bruemmer F."/>
            <person name="Labrenz M."/>
            <person name="Spormann A.M."/>
            <person name="Op den Camp H."/>
            <person name="Overmann J."/>
            <person name="Amann R."/>
            <person name="Jetten M.S.M."/>
            <person name="Mascher T."/>
            <person name="Medema M.H."/>
            <person name="Devos D.P."/>
            <person name="Kaster A.-K."/>
            <person name="Ovreas L."/>
            <person name="Rohde M."/>
            <person name="Galperin M.Y."/>
            <person name="Jogler C."/>
        </authorList>
    </citation>
    <scope>NUCLEOTIDE SEQUENCE [LARGE SCALE GENOMIC DNA]</scope>
    <source>
        <strain evidence="3 4">V22</strain>
    </source>
</reference>
<name>A0A517TBE4_9PLAN</name>
<dbReference type="EMBL" id="CP036316">
    <property type="protein sequence ID" value="QDT65691.1"/>
    <property type="molecule type" value="Genomic_DNA"/>
</dbReference>
<dbReference type="KEGG" id="chya:V22_29510"/>
<dbReference type="OrthoDB" id="9839898at2"/>
<evidence type="ECO:0000256" key="2">
    <source>
        <dbReference type="SAM" id="Phobius"/>
    </source>
</evidence>
<keyword evidence="2" id="KW-0472">Membrane</keyword>
<evidence type="ECO:0000313" key="4">
    <source>
        <dbReference type="Proteomes" id="UP000319976"/>
    </source>
</evidence>
<evidence type="ECO:0000313" key="3">
    <source>
        <dbReference type="EMBL" id="QDT65691.1"/>
    </source>
</evidence>
<feature type="compositionally biased region" description="Basic and acidic residues" evidence="1">
    <location>
        <begin position="1"/>
        <end position="15"/>
    </location>
</feature>
<protein>
    <submittedName>
        <fullName evidence="3">Uncharacterized protein</fullName>
    </submittedName>
</protein>
<feature type="transmembrane region" description="Helical" evidence="2">
    <location>
        <begin position="29"/>
        <end position="53"/>
    </location>
</feature>
<keyword evidence="4" id="KW-1185">Reference proteome</keyword>
<sequence length="233" mass="26328">MTDDQHNFDTNHEPTSDSVGQPPVKSGNLLLYGTALFAFVILSCGGGITLAIWNGARYQAAERQLVQEWEKFSQAWQPPAGDLEGAELFEAKLADAQLVRWDEKAEFPALKIDLPGMHAVYETDDGKQIDLHVYRATDLERKEIYRHTRELLDDPERFALSVFGGSPQTRMFKFRIAPPEMTGNFWYSPGWLILARSSAMSNRDIDQFLSEFLASIAVNGEDLPEINWDEATE</sequence>
<accession>A0A517TBE4</accession>
<gene>
    <name evidence="3" type="ORF">V22_29510</name>
</gene>
<feature type="region of interest" description="Disordered" evidence="1">
    <location>
        <begin position="1"/>
        <end position="22"/>
    </location>
</feature>
<keyword evidence="2" id="KW-1133">Transmembrane helix</keyword>
<keyword evidence="2" id="KW-0812">Transmembrane</keyword>
<organism evidence="3 4">
    <name type="scientific">Calycomorphotria hydatis</name>
    <dbReference type="NCBI Taxonomy" id="2528027"/>
    <lineage>
        <taxon>Bacteria</taxon>
        <taxon>Pseudomonadati</taxon>
        <taxon>Planctomycetota</taxon>
        <taxon>Planctomycetia</taxon>
        <taxon>Planctomycetales</taxon>
        <taxon>Planctomycetaceae</taxon>
        <taxon>Calycomorphotria</taxon>
    </lineage>
</organism>
<proteinExistence type="predicted"/>